<dbReference type="GO" id="GO:0001671">
    <property type="term" value="F:ATPase activator activity"/>
    <property type="evidence" value="ECO:0007669"/>
    <property type="project" value="InterPro"/>
</dbReference>
<dbReference type="Gene3D" id="1.20.1280.20">
    <property type="entry name" value="HscB, C-terminal domain"/>
    <property type="match status" value="1"/>
</dbReference>
<evidence type="ECO:0000313" key="5">
    <source>
        <dbReference type="Proteomes" id="UP000016931"/>
    </source>
</evidence>
<proteinExistence type="inferred from homology"/>
<dbReference type="SUPFAM" id="SSF47144">
    <property type="entry name" value="HSC20 (HSCB), C-terminal oligomerisation domain"/>
    <property type="match status" value="1"/>
</dbReference>
<protein>
    <submittedName>
        <fullName evidence="4">Co-chaperone Hsc20</fullName>
    </submittedName>
</protein>
<evidence type="ECO:0000256" key="2">
    <source>
        <dbReference type="ARBA" id="ARBA00023186"/>
    </source>
</evidence>
<dbReference type="Proteomes" id="UP000016931">
    <property type="component" value="Unassembled WGS sequence"/>
</dbReference>
<dbReference type="InterPro" id="IPR036869">
    <property type="entry name" value="J_dom_sf"/>
</dbReference>
<dbReference type="GO" id="GO:0051087">
    <property type="term" value="F:protein-folding chaperone binding"/>
    <property type="evidence" value="ECO:0007669"/>
    <property type="project" value="InterPro"/>
</dbReference>
<dbReference type="GO" id="GO:0005739">
    <property type="term" value="C:mitochondrion"/>
    <property type="evidence" value="ECO:0007669"/>
    <property type="project" value="TreeGrafter"/>
</dbReference>
<feature type="domain" description="J" evidence="3">
    <location>
        <begin position="1"/>
        <end position="78"/>
    </location>
</feature>
<feature type="non-terminal residue" evidence="4">
    <location>
        <position position="166"/>
    </location>
</feature>
<dbReference type="PANTHER" id="PTHR14021:SF15">
    <property type="entry name" value="IRON-SULFUR CLUSTER CO-CHAPERONE PROTEIN HSCB"/>
    <property type="match status" value="1"/>
</dbReference>
<dbReference type="InterPro" id="IPR001623">
    <property type="entry name" value="DnaJ_domain"/>
</dbReference>
<feature type="non-terminal residue" evidence="4">
    <location>
        <position position="1"/>
    </location>
</feature>
<dbReference type="InterPro" id="IPR036386">
    <property type="entry name" value="HscB_C_sf"/>
</dbReference>
<keyword evidence="2" id="KW-0143">Chaperone</keyword>
<dbReference type="OrthoDB" id="433512at2759"/>
<organism evidence="4 5">
    <name type="scientific">Sphaerulina musiva (strain SO2202)</name>
    <name type="common">Poplar stem canker fungus</name>
    <name type="synonym">Septoria musiva</name>
    <dbReference type="NCBI Taxonomy" id="692275"/>
    <lineage>
        <taxon>Eukaryota</taxon>
        <taxon>Fungi</taxon>
        <taxon>Dikarya</taxon>
        <taxon>Ascomycota</taxon>
        <taxon>Pezizomycotina</taxon>
        <taxon>Dothideomycetes</taxon>
        <taxon>Dothideomycetidae</taxon>
        <taxon>Mycosphaerellales</taxon>
        <taxon>Mycosphaerellaceae</taxon>
        <taxon>Sphaerulina</taxon>
    </lineage>
</organism>
<comment type="similarity">
    <text evidence="1">Belongs to the HscB family.</text>
</comment>
<dbReference type="Pfam" id="PF07743">
    <property type="entry name" value="HSCB_C"/>
    <property type="match status" value="1"/>
</dbReference>
<dbReference type="PROSITE" id="PS50076">
    <property type="entry name" value="DNAJ_2"/>
    <property type="match status" value="1"/>
</dbReference>
<dbReference type="SUPFAM" id="SSF46565">
    <property type="entry name" value="Chaperone J-domain"/>
    <property type="match status" value="1"/>
</dbReference>
<name>N1QN60_SPHMS</name>
<dbReference type="GO" id="GO:0044571">
    <property type="term" value="P:[2Fe-2S] cluster assembly"/>
    <property type="evidence" value="ECO:0007669"/>
    <property type="project" value="InterPro"/>
</dbReference>
<dbReference type="Pfam" id="PF00226">
    <property type="entry name" value="DnaJ"/>
    <property type="match status" value="1"/>
</dbReference>
<sequence>THYSIFPQTFPRGPPPHTSFSPDLRQLRKEYLQLQAKAHPDVASAAHKSHAEALSARINEAYKTLQDPLRRAQYLLAQKGIDVADDSAKLDAETDGGELLMEVMEAREAVDDVDDEEGLVKIRNENNARIDKSVQILESAFAEEDLATATREAVKLRYWMNIDESI</sequence>
<keyword evidence="5" id="KW-1185">Reference proteome</keyword>
<evidence type="ECO:0000256" key="1">
    <source>
        <dbReference type="ARBA" id="ARBA00010476"/>
    </source>
</evidence>
<dbReference type="EMBL" id="KB456260">
    <property type="protein sequence ID" value="EMF17054.1"/>
    <property type="molecule type" value="Genomic_DNA"/>
</dbReference>
<dbReference type="GeneID" id="27905604"/>
<accession>N1QN60</accession>
<dbReference type="GO" id="GO:0051259">
    <property type="term" value="P:protein complex oligomerization"/>
    <property type="evidence" value="ECO:0007669"/>
    <property type="project" value="InterPro"/>
</dbReference>
<dbReference type="OMA" id="TVELKYW"/>
<dbReference type="RefSeq" id="XP_016765175.1">
    <property type="nucleotide sequence ID" value="XM_016908467.1"/>
</dbReference>
<dbReference type="CDD" id="cd06257">
    <property type="entry name" value="DnaJ"/>
    <property type="match status" value="1"/>
</dbReference>
<dbReference type="STRING" id="692275.N1QN60"/>
<dbReference type="PANTHER" id="PTHR14021">
    <property type="entry name" value="IRON-SULFUR CLUSTER CO-CHAPERONE PROTEIN HSCB"/>
    <property type="match status" value="1"/>
</dbReference>
<dbReference type="AlphaFoldDB" id="N1QN60"/>
<dbReference type="NCBIfam" id="TIGR00714">
    <property type="entry name" value="hscB"/>
    <property type="match status" value="1"/>
</dbReference>
<gene>
    <name evidence="4" type="ORF">SEPMUDRAFT_30625</name>
</gene>
<dbReference type="HOGENOM" id="CLU_068529_1_1_1"/>
<dbReference type="SMART" id="SM00271">
    <property type="entry name" value="DnaJ"/>
    <property type="match status" value="1"/>
</dbReference>
<reference evidence="4 5" key="1">
    <citation type="journal article" date="2012" name="PLoS Pathog.">
        <title>Diverse lifestyles and strategies of plant pathogenesis encoded in the genomes of eighteen Dothideomycetes fungi.</title>
        <authorList>
            <person name="Ohm R.A."/>
            <person name="Feau N."/>
            <person name="Henrissat B."/>
            <person name="Schoch C.L."/>
            <person name="Horwitz B.A."/>
            <person name="Barry K.W."/>
            <person name="Condon B.J."/>
            <person name="Copeland A.C."/>
            <person name="Dhillon B."/>
            <person name="Glaser F."/>
            <person name="Hesse C.N."/>
            <person name="Kosti I."/>
            <person name="LaButti K."/>
            <person name="Lindquist E.A."/>
            <person name="Lucas S."/>
            <person name="Salamov A.A."/>
            <person name="Bradshaw R.E."/>
            <person name="Ciuffetti L."/>
            <person name="Hamelin R.C."/>
            <person name="Kema G.H.J."/>
            <person name="Lawrence C."/>
            <person name="Scott J.A."/>
            <person name="Spatafora J.W."/>
            <person name="Turgeon B.G."/>
            <person name="de Wit P.J.G.M."/>
            <person name="Zhong S."/>
            <person name="Goodwin S.B."/>
            <person name="Grigoriev I.V."/>
        </authorList>
    </citation>
    <scope>NUCLEOTIDE SEQUENCE [LARGE SCALE GENOMIC DNA]</scope>
    <source>
        <strain evidence="4 5">SO2202</strain>
    </source>
</reference>
<dbReference type="Gene3D" id="1.10.287.110">
    <property type="entry name" value="DnaJ domain"/>
    <property type="match status" value="1"/>
</dbReference>
<evidence type="ECO:0000259" key="3">
    <source>
        <dbReference type="PROSITE" id="PS50076"/>
    </source>
</evidence>
<dbReference type="InterPro" id="IPR004640">
    <property type="entry name" value="HscB"/>
</dbReference>
<dbReference type="InterPro" id="IPR009073">
    <property type="entry name" value="HscB_oligo_C"/>
</dbReference>
<dbReference type="eggNOG" id="KOG3192">
    <property type="taxonomic scope" value="Eukaryota"/>
</dbReference>
<evidence type="ECO:0000313" key="4">
    <source>
        <dbReference type="EMBL" id="EMF17054.1"/>
    </source>
</evidence>